<dbReference type="EMBL" id="JAGHKO010000004">
    <property type="protein sequence ID" value="MBO9202194.1"/>
    <property type="molecule type" value="Genomic_DNA"/>
</dbReference>
<organism evidence="1 2">
    <name type="scientific">Niastella soli</name>
    <dbReference type="NCBI Taxonomy" id="2821487"/>
    <lineage>
        <taxon>Bacteria</taxon>
        <taxon>Pseudomonadati</taxon>
        <taxon>Bacteroidota</taxon>
        <taxon>Chitinophagia</taxon>
        <taxon>Chitinophagales</taxon>
        <taxon>Chitinophagaceae</taxon>
        <taxon>Niastella</taxon>
    </lineage>
</organism>
<dbReference type="RefSeq" id="WP_209140244.1">
    <property type="nucleotide sequence ID" value="NZ_JAGHKO010000004.1"/>
</dbReference>
<protein>
    <submittedName>
        <fullName evidence="1">Uncharacterized protein</fullName>
    </submittedName>
</protein>
<name>A0ABS3YWJ2_9BACT</name>
<dbReference type="Proteomes" id="UP000677244">
    <property type="component" value="Unassembled WGS sequence"/>
</dbReference>
<evidence type="ECO:0000313" key="2">
    <source>
        <dbReference type="Proteomes" id="UP000677244"/>
    </source>
</evidence>
<evidence type="ECO:0000313" key="1">
    <source>
        <dbReference type="EMBL" id="MBO9202194.1"/>
    </source>
</evidence>
<gene>
    <name evidence="1" type="ORF">J7I42_18050</name>
</gene>
<reference evidence="1 2" key="1">
    <citation type="submission" date="2021-03" db="EMBL/GenBank/DDBJ databases">
        <title>Assistant Professor.</title>
        <authorList>
            <person name="Huq M.A."/>
        </authorList>
    </citation>
    <scope>NUCLEOTIDE SEQUENCE [LARGE SCALE GENOMIC DNA]</scope>
    <source>
        <strain evidence="1 2">MAH-29</strain>
    </source>
</reference>
<proteinExistence type="predicted"/>
<keyword evidence="2" id="KW-1185">Reference proteome</keyword>
<sequence length="188" mass="22169">MRYLVFGLTVFFFNNLAAQNVDPALYDVRALLTKMSYNNNERFKKTFLLVDQAYKPVSIEKIKEIDSVWDLFCDDDIEFIEWQIKNYKPVTFDSSYAINWTRVPIDDYETVFRIRSVKDDTDAWEEYHKKFGPGYFLLSYPLFNKSGNICVFYAESSLGWLGGDGGYSIYIKEKGVWKFFQTRGQWSS</sequence>
<accession>A0ABS3YWJ2</accession>
<comment type="caution">
    <text evidence="1">The sequence shown here is derived from an EMBL/GenBank/DDBJ whole genome shotgun (WGS) entry which is preliminary data.</text>
</comment>